<dbReference type="EMBL" id="CP045119">
    <property type="protein sequence ID" value="QIN81372.1"/>
    <property type="molecule type" value="Genomic_DNA"/>
</dbReference>
<keyword evidence="11" id="KW-1185">Reference proteome</keyword>
<evidence type="ECO:0000256" key="4">
    <source>
        <dbReference type="ARBA" id="ARBA00013208"/>
    </source>
</evidence>
<feature type="region of interest" description="Disordered" evidence="8">
    <location>
        <begin position="1"/>
        <end position="76"/>
    </location>
</feature>
<proteinExistence type="inferred from homology"/>
<dbReference type="EC" id="3.4.21.89" evidence="4 7"/>
<feature type="domain" description="Peptidase S26" evidence="9">
    <location>
        <begin position="234"/>
        <end position="384"/>
    </location>
</feature>
<dbReference type="PANTHER" id="PTHR43390:SF1">
    <property type="entry name" value="CHLOROPLAST PROCESSING PEPTIDASE"/>
    <property type="match status" value="1"/>
</dbReference>
<gene>
    <name evidence="10" type="primary">lepB</name>
    <name evidence="10" type="ORF">GBA63_01085</name>
</gene>
<dbReference type="SUPFAM" id="SSF51306">
    <property type="entry name" value="LexA/Signal peptidase"/>
    <property type="match status" value="1"/>
</dbReference>
<dbReference type="GO" id="GO:0006465">
    <property type="term" value="P:signal peptide processing"/>
    <property type="evidence" value="ECO:0007669"/>
    <property type="project" value="InterPro"/>
</dbReference>
<feature type="compositionally biased region" description="Low complexity" evidence="8">
    <location>
        <begin position="198"/>
        <end position="207"/>
    </location>
</feature>
<name>A0A6G8Q4G7_9ACTN</name>
<dbReference type="InterPro" id="IPR000223">
    <property type="entry name" value="Pept_S26A_signal_pept_1"/>
</dbReference>
<keyword evidence="7" id="KW-0472">Membrane</keyword>
<evidence type="ECO:0000256" key="5">
    <source>
        <dbReference type="ARBA" id="ARBA00022801"/>
    </source>
</evidence>
<evidence type="ECO:0000313" key="10">
    <source>
        <dbReference type="EMBL" id="QIN81372.1"/>
    </source>
</evidence>
<evidence type="ECO:0000256" key="6">
    <source>
        <dbReference type="PIRSR" id="PIRSR600223-1"/>
    </source>
</evidence>
<feature type="active site" evidence="6">
    <location>
        <position position="302"/>
    </location>
</feature>
<evidence type="ECO:0000256" key="3">
    <source>
        <dbReference type="ARBA" id="ARBA00009370"/>
    </source>
</evidence>
<accession>A0A6G8Q4G7</accession>
<dbReference type="GO" id="GO:0009003">
    <property type="term" value="F:signal peptidase activity"/>
    <property type="evidence" value="ECO:0007669"/>
    <property type="project" value="UniProtKB-EC"/>
</dbReference>
<dbReference type="NCBIfam" id="TIGR02227">
    <property type="entry name" value="sigpep_I_bact"/>
    <property type="match status" value="1"/>
</dbReference>
<organism evidence="10 11">
    <name type="scientific">Rubrobacter tropicus</name>
    <dbReference type="NCBI Taxonomy" id="2653851"/>
    <lineage>
        <taxon>Bacteria</taxon>
        <taxon>Bacillati</taxon>
        <taxon>Actinomycetota</taxon>
        <taxon>Rubrobacteria</taxon>
        <taxon>Rubrobacterales</taxon>
        <taxon>Rubrobacteraceae</taxon>
        <taxon>Rubrobacter</taxon>
    </lineage>
</organism>
<dbReference type="PRINTS" id="PR00727">
    <property type="entry name" value="LEADERPTASE"/>
</dbReference>
<dbReference type="PROSITE" id="PS00761">
    <property type="entry name" value="SPASE_I_3"/>
    <property type="match status" value="1"/>
</dbReference>
<dbReference type="PANTHER" id="PTHR43390">
    <property type="entry name" value="SIGNAL PEPTIDASE I"/>
    <property type="match status" value="1"/>
</dbReference>
<dbReference type="Pfam" id="PF10502">
    <property type="entry name" value="Peptidase_S26"/>
    <property type="match status" value="1"/>
</dbReference>
<feature type="transmembrane region" description="Helical" evidence="7">
    <location>
        <begin position="229"/>
        <end position="250"/>
    </location>
</feature>
<evidence type="ECO:0000259" key="9">
    <source>
        <dbReference type="Pfam" id="PF10502"/>
    </source>
</evidence>
<dbReference type="InterPro" id="IPR019533">
    <property type="entry name" value="Peptidase_S26"/>
</dbReference>
<evidence type="ECO:0000256" key="7">
    <source>
        <dbReference type="RuleBase" id="RU362042"/>
    </source>
</evidence>
<dbReference type="InterPro" id="IPR019758">
    <property type="entry name" value="Pept_S26A_signal_pept_1_CS"/>
</dbReference>
<keyword evidence="5 7" id="KW-0378">Hydrolase</keyword>
<dbReference type="InterPro" id="IPR036286">
    <property type="entry name" value="LexA/Signal_pep-like_sf"/>
</dbReference>
<dbReference type="CDD" id="cd06530">
    <property type="entry name" value="S26_SPase_I"/>
    <property type="match status" value="1"/>
</dbReference>
<dbReference type="Proteomes" id="UP000501452">
    <property type="component" value="Chromosome"/>
</dbReference>
<dbReference type="AlphaFoldDB" id="A0A6G8Q4G7"/>
<evidence type="ECO:0000256" key="8">
    <source>
        <dbReference type="SAM" id="MobiDB-lite"/>
    </source>
</evidence>
<keyword evidence="7" id="KW-0812">Transmembrane</keyword>
<feature type="compositionally biased region" description="Gly residues" evidence="8">
    <location>
        <begin position="49"/>
        <end position="59"/>
    </location>
</feature>
<protein>
    <recommendedName>
        <fullName evidence="4 7">Signal peptidase I</fullName>
        <ecNumber evidence="4 7">3.4.21.89</ecNumber>
    </recommendedName>
</protein>
<comment type="catalytic activity">
    <reaction evidence="1 7">
        <text>Cleavage of hydrophobic, N-terminal signal or leader sequences from secreted and periplasmic proteins.</text>
        <dbReference type="EC" id="3.4.21.89"/>
    </reaction>
</comment>
<evidence type="ECO:0000313" key="11">
    <source>
        <dbReference type="Proteomes" id="UP000501452"/>
    </source>
</evidence>
<evidence type="ECO:0000256" key="1">
    <source>
        <dbReference type="ARBA" id="ARBA00000677"/>
    </source>
</evidence>
<feature type="compositionally biased region" description="Basic and acidic residues" evidence="8">
    <location>
        <begin position="209"/>
        <end position="221"/>
    </location>
</feature>
<keyword evidence="7" id="KW-1133">Transmembrane helix</keyword>
<comment type="similarity">
    <text evidence="3 7">Belongs to the peptidase S26 family.</text>
</comment>
<reference evidence="10 11" key="1">
    <citation type="submission" date="2019-10" db="EMBL/GenBank/DDBJ databases">
        <title>Rubrobacter sp nov SCSIO 52090 isolated from a deep-sea sediment in the South China Sea.</title>
        <authorList>
            <person name="Chen R.W."/>
        </authorList>
    </citation>
    <scope>NUCLEOTIDE SEQUENCE [LARGE SCALE GENOMIC DNA]</scope>
    <source>
        <strain evidence="10 11">SCSIO 52909</strain>
    </source>
</reference>
<feature type="active site" evidence="6">
    <location>
        <position position="260"/>
    </location>
</feature>
<dbReference type="GO" id="GO:0004252">
    <property type="term" value="F:serine-type endopeptidase activity"/>
    <property type="evidence" value="ECO:0007669"/>
    <property type="project" value="InterPro"/>
</dbReference>
<comment type="subcellular location">
    <subcellularLocation>
        <location evidence="2">Cell membrane</location>
        <topology evidence="2">Single-pass type II membrane protein</topology>
    </subcellularLocation>
    <subcellularLocation>
        <location evidence="7">Membrane</location>
        <topology evidence="7">Single-pass type II membrane protein</topology>
    </subcellularLocation>
</comment>
<keyword evidence="7" id="KW-0645">Protease</keyword>
<dbReference type="GO" id="GO:0005886">
    <property type="term" value="C:plasma membrane"/>
    <property type="evidence" value="ECO:0007669"/>
    <property type="project" value="UniProtKB-SubCell"/>
</dbReference>
<evidence type="ECO:0000256" key="2">
    <source>
        <dbReference type="ARBA" id="ARBA00004401"/>
    </source>
</evidence>
<feature type="compositionally biased region" description="Basic and acidic residues" evidence="8">
    <location>
        <begin position="154"/>
        <end position="172"/>
    </location>
</feature>
<feature type="region of interest" description="Disordered" evidence="8">
    <location>
        <begin position="139"/>
        <end position="223"/>
    </location>
</feature>
<dbReference type="KEGG" id="rub:GBA63_01085"/>
<dbReference type="Gene3D" id="2.10.109.10">
    <property type="entry name" value="Umud Fragment, subunit A"/>
    <property type="match status" value="1"/>
</dbReference>
<sequence>MTGDSRRPGPRASAWCSGRRAHGQKGAGRDHKERATTPCRIPAPAAPGTGRGPNGGLAGGRRRGGPLSGGRHDPPVDRARVLRGLVGLRDFLPRGRRRAGPLLCGVVALAGTGPLPGRHLRQPLRHHGLRPQPHLRRALRAARRQGRGCGPPRHVGDGDRADDRRLLADPARRQGALGRHQRGTSRGGRDLGPQARGLSLLSLAAPPESRPEESGKGREPTTEGGTGPFGFLFFVVVALLLVFGVVRPFVAEPFSITTASMDPTLRAGDSVLATKFAYRFADPERGDVILFEAPADGAPTIKRVVGVAGDTVAVRDGVLFVNGEKTREGYVDYNLTDATFFGPTDVPEGSVYVMGDNRSNSLDSRSYGPVPREDVLGGIDLRIWPLERVGTV</sequence>